<evidence type="ECO:0000256" key="1">
    <source>
        <dbReference type="SAM" id="Phobius"/>
    </source>
</evidence>
<keyword evidence="1" id="KW-0812">Transmembrane</keyword>
<accession>A0AAV4QDA0</accession>
<name>A0AAV4QDA0_CAEEX</name>
<feature type="transmembrane region" description="Helical" evidence="1">
    <location>
        <begin position="97"/>
        <end position="119"/>
    </location>
</feature>
<proteinExistence type="predicted"/>
<evidence type="ECO:0000313" key="2">
    <source>
        <dbReference type="EMBL" id="GIY05313.1"/>
    </source>
</evidence>
<gene>
    <name evidence="2" type="ORF">CEXT_98701</name>
</gene>
<comment type="caution">
    <text evidence="2">The sequence shown here is derived from an EMBL/GenBank/DDBJ whole genome shotgun (WGS) entry which is preliminary data.</text>
</comment>
<keyword evidence="1" id="KW-0472">Membrane</keyword>
<dbReference type="EMBL" id="BPLR01005827">
    <property type="protein sequence ID" value="GIY05313.1"/>
    <property type="molecule type" value="Genomic_DNA"/>
</dbReference>
<sequence>MEDSIEALVFGRDVVDYVLVSNGFRDPDFSSLPNSGYSKMLHWQYSHCIKFSVAQIINSNCEALERIYDDLNNDTKWKDPQRLAFYLMEAVPLYFPYGYTVVSFLSYCAAACSAVVYYYSTVERCASISDVVANVIGTVLTGHMLTGEFFDRGGWKRLSEVSEIVEQNVVSQ</sequence>
<keyword evidence="1" id="KW-1133">Transmembrane helix</keyword>
<organism evidence="2 3">
    <name type="scientific">Caerostris extrusa</name>
    <name type="common">Bark spider</name>
    <name type="synonym">Caerostris bankana</name>
    <dbReference type="NCBI Taxonomy" id="172846"/>
    <lineage>
        <taxon>Eukaryota</taxon>
        <taxon>Metazoa</taxon>
        <taxon>Ecdysozoa</taxon>
        <taxon>Arthropoda</taxon>
        <taxon>Chelicerata</taxon>
        <taxon>Arachnida</taxon>
        <taxon>Araneae</taxon>
        <taxon>Araneomorphae</taxon>
        <taxon>Entelegynae</taxon>
        <taxon>Araneoidea</taxon>
        <taxon>Araneidae</taxon>
        <taxon>Caerostris</taxon>
    </lineage>
</organism>
<dbReference type="AlphaFoldDB" id="A0AAV4QDA0"/>
<reference evidence="2 3" key="1">
    <citation type="submission" date="2021-06" db="EMBL/GenBank/DDBJ databases">
        <title>Caerostris extrusa draft genome.</title>
        <authorList>
            <person name="Kono N."/>
            <person name="Arakawa K."/>
        </authorList>
    </citation>
    <scope>NUCLEOTIDE SEQUENCE [LARGE SCALE GENOMIC DNA]</scope>
</reference>
<protein>
    <submittedName>
        <fullName evidence="2">Uncharacterized protein</fullName>
    </submittedName>
</protein>
<keyword evidence="3" id="KW-1185">Reference proteome</keyword>
<dbReference type="Proteomes" id="UP001054945">
    <property type="component" value="Unassembled WGS sequence"/>
</dbReference>
<evidence type="ECO:0000313" key="3">
    <source>
        <dbReference type="Proteomes" id="UP001054945"/>
    </source>
</evidence>